<protein>
    <submittedName>
        <fullName evidence="4">Ribosomal-protein-alanine N-acetyltransferase</fullName>
    </submittedName>
</protein>
<dbReference type="PANTHER" id="PTHR43877">
    <property type="entry name" value="AMINOALKYLPHOSPHONATE N-ACETYLTRANSFERASE-RELATED-RELATED"/>
    <property type="match status" value="1"/>
</dbReference>
<evidence type="ECO:0000313" key="4">
    <source>
        <dbReference type="EMBL" id="SEM72046.1"/>
    </source>
</evidence>
<sequence>MNPMLKKFKQELAKLIKGDNQGQITFKSRTVRLKGYDYLVVRAVVPDIPEILDIERAVYQGKTPWNFANFEEQIRDKEKTLYLVVRYNDEMVAFAGCDMKYAKNEAHITNIAVLPAYQKLGLGQMLLRILINEADNFGLRKVSLEVRESNMQAREAYAFAGFIDWIIKKDYYFDDGEDAIEMVYSISANKRRDMMVNGSK</sequence>
<dbReference type="PROSITE" id="PS51186">
    <property type="entry name" value="GNAT"/>
    <property type="match status" value="1"/>
</dbReference>
<dbReference type="CDD" id="cd04301">
    <property type="entry name" value="NAT_SF"/>
    <property type="match status" value="1"/>
</dbReference>
<dbReference type="InterPro" id="IPR016181">
    <property type="entry name" value="Acyl_CoA_acyltransferase"/>
</dbReference>
<dbReference type="Proteomes" id="UP000182089">
    <property type="component" value="Unassembled WGS sequence"/>
</dbReference>
<dbReference type="SUPFAM" id="SSF55729">
    <property type="entry name" value="Acyl-CoA N-acyltransferases (Nat)"/>
    <property type="match status" value="1"/>
</dbReference>
<accession>A0ABY1ABZ9</accession>
<name>A0ABY1ABZ9_9LACO</name>
<dbReference type="NCBIfam" id="TIGR01575">
    <property type="entry name" value="rimI"/>
    <property type="match status" value="1"/>
</dbReference>
<dbReference type="Gene3D" id="3.40.630.30">
    <property type="match status" value="1"/>
</dbReference>
<dbReference type="InterPro" id="IPR050832">
    <property type="entry name" value="Bact_Acetyltransf"/>
</dbReference>
<dbReference type="InterPro" id="IPR000182">
    <property type="entry name" value="GNAT_dom"/>
</dbReference>
<dbReference type="InterPro" id="IPR006464">
    <property type="entry name" value="AcTrfase_RimI/Ard1"/>
</dbReference>
<keyword evidence="2" id="KW-0012">Acyltransferase</keyword>
<dbReference type="Pfam" id="PF00583">
    <property type="entry name" value="Acetyltransf_1"/>
    <property type="match status" value="1"/>
</dbReference>
<feature type="domain" description="N-acetyltransferase" evidence="3">
    <location>
        <begin position="39"/>
        <end position="187"/>
    </location>
</feature>
<evidence type="ECO:0000259" key="3">
    <source>
        <dbReference type="PROSITE" id="PS51186"/>
    </source>
</evidence>
<organism evidence="4 5">
    <name type="scientific">Ligilactobacillus ruminis</name>
    <dbReference type="NCBI Taxonomy" id="1623"/>
    <lineage>
        <taxon>Bacteria</taxon>
        <taxon>Bacillati</taxon>
        <taxon>Bacillota</taxon>
        <taxon>Bacilli</taxon>
        <taxon>Lactobacillales</taxon>
        <taxon>Lactobacillaceae</taxon>
        <taxon>Ligilactobacillus</taxon>
    </lineage>
</organism>
<gene>
    <name evidence="4" type="ORF">SAMN05216431_10784</name>
</gene>
<proteinExistence type="predicted"/>
<evidence type="ECO:0000256" key="1">
    <source>
        <dbReference type="ARBA" id="ARBA00022679"/>
    </source>
</evidence>
<evidence type="ECO:0000313" key="5">
    <source>
        <dbReference type="Proteomes" id="UP000182089"/>
    </source>
</evidence>
<comment type="caution">
    <text evidence="4">The sequence shown here is derived from an EMBL/GenBank/DDBJ whole genome shotgun (WGS) entry which is preliminary data.</text>
</comment>
<reference evidence="4 5" key="1">
    <citation type="submission" date="2016-10" db="EMBL/GenBank/DDBJ databases">
        <authorList>
            <person name="Varghese N."/>
            <person name="Submissions S."/>
        </authorList>
    </citation>
    <scope>NUCLEOTIDE SEQUENCE [LARGE SCALE GENOMIC DNA]</scope>
    <source>
        <strain evidence="4 5">WC1T17</strain>
    </source>
</reference>
<dbReference type="EMBL" id="FOCC01000007">
    <property type="protein sequence ID" value="SEM72046.1"/>
    <property type="molecule type" value="Genomic_DNA"/>
</dbReference>
<evidence type="ECO:0000256" key="2">
    <source>
        <dbReference type="ARBA" id="ARBA00023315"/>
    </source>
</evidence>
<keyword evidence="1" id="KW-0808">Transferase</keyword>